<evidence type="ECO:0000313" key="2">
    <source>
        <dbReference type="EMBL" id="KPP79203.1"/>
    </source>
</evidence>
<comment type="caution">
    <text evidence="2">The sequence shown here is derived from an EMBL/GenBank/DDBJ whole genome shotgun (WGS) entry which is preliminary data.</text>
</comment>
<protein>
    <submittedName>
        <fullName evidence="2">Uncharacterized protein</fullName>
    </submittedName>
</protein>
<gene>
    <name evidence="2" type="ORF">Z043_101229</name>
</gene>
<dbReference type="AlphaFoldDB" id="A0A0P7XQM4"/>
<sequence length="161" mass="17649">MVMWVERCDNAVAGILFRSLFAVPPAAPEPLLLHSRAPRGDTGRQDGVPGVPGEGPTTPPSEHDDEDNSLGYTVTDVQDQRAYPNRPSRSKETFDECLSTAVCSLAECLLVSVRERVLTSCDASKPACKWKTHLLNPTGPSQEPARPAKTFTHPELARRHY</sequence>
<organism evidence="2 3">
    <name type="scientific">Scleropages formosus</name>
    <name type="common">Asian bonytongue</name>
    <name type="synonym">Osteoglossum formosum</name>
    <dbReference type="NCBI Taxonomy" id="113540"/>
    <lineage>
        <taxon>Eukaryota</taxon>
        <taxon>Metazoa</taxon>
        <taxon>Chordata</taxon>
        <taxon>Craniata</taxon>
        <taxon>Vertebrata</taxon>
        <taxon>Euteleostomi</taxon>
        <taxon>Actinopterygii</taxon>
        <taxon>Neopterygii</taxon>
        <taxon>Teleostei</taxon>
        <taxon>Osteoglossocephala</taxon>
        <taxon>Osteoglossomorpha</taxon>
        <taxon>Osteoglossiformes</taxon>
        <taxon>Osteoglossidae</taxon>
        <taxon>Scleropages</taxon>
    </lineage>
</organism>
<reference evidence="2 3" key="1">
    <citation type="submission" date="2015-08" db="EMBL/GenBank/DDBJ databases">
        <title>The genome of the Asian arowana (Scleropages formosus).</title>
        <authorList>
            <person name="Tan M.H."/>
            <person name="Gan H.M."/>
            <person name="Croft L.J."/>
            <person name="Austin C.M."/>
        </authorList>
    </citation>
    <scope>NUCLEOTIDE SEQUENCE [LARGE SCALE GENOMIC DNA]</scope>
    <source>
        <strain evidence="2">Aro1</strain>
    </source>
</reference>
<name>A0A0P7XQM4_SCLFO</name>
<evidence type="ECO:0000313" key="3">
    <source>
        <dbReference type="Proteomes" id="UP000034805"/>
    </source>
</evidence>
<evidence type="ECO:0000256" key="1">
    <source>
        <dbReference type="SAM" id="MobiDB-lite"/>
    </source>
</evidence>
<accession>A0A0P7XQM4</accession>
<dbReference type="EMBL" id="JARO02000261">
    <property type="protein sequence ID" value="KPP79203.1"/>
    <property type="molecule type" value="Genomic_DNA"/>
</dbReference>
<proteinExistence type="predicted"/>
<feature type="region of interest" description="Disordered" evidence="1">
    <location>
        <begin position="32"/>
        <end position="92"/>
    </location>
</feature>
<feature type="compositionally biased region" description="Low complexity" evidence="1">
    <location>
        <begin position="47"/>
        <end position="56"/>
    </location>
</feature>
<dbReference type="Proteomes" id="UP000034805">
    <property type="component" value="Unassembled WGS sequence"/>
</dbReference>
<feature type="region of interest" description="Disordered" evidence="1">
    <location>
        <begin position="135"/>
        <end position="161"/>
    </location>
</feature>